<dbReference type="PANTHER" id="PTHR37210">
    <property type="entry name" value="EXPRESSED PROTEIN"/>
    <property type="match status" value="1"/>
</dbReference>
<dbReference type="GeneID" id="130465981"/>
<dbReference type="RefSeq" id="XP_056690724.1">
    <property type="nucleotide sequence ID" value="XM_056834746.1"/>
</dbReference>
<sequence length="147" mass="16611">MNMSTYCCLKPSLPSSTSSSCLPTKTNHLPWNQKETKWSWRSKRLMAIATIIVIGVEVGDIVSNMNGNYSIASELVMESQLQNNNKVARWSDKRICPPWHINSLETIVPENLPRPSAHRKWEGVSYSIKPAPIIKFLVTPPKSCFLL</sequence>
<gene>
    <name evidence="2" type="primary">LOC130465981</name>
</gene>
<reference evidence="2" key="2">
    <citation type="submission" date="2025-08" db="UniProtKB">
        <authorList>
            <consortium name="RefSeq"/>
        </authorList>
    </citation>
    <scope>IDENTIFICATION</scope>
    <source>
        <tissue evidence="2">Leaf</tissue>
    </source>
</reference>
<protein>
    <submittedName>
        <fullName evidence="2">Protein CHLOROPLAST VESICULATION</fullName>
    </submittedName>
</protein>
<evidence type="ECO:0000313" key="1">
    <source>
        <dbReference type="Proteomes" id="UP000813463"/>
    </source>
</evidence>
<accession>A0ABM3R525</accession>
<dbReference type="Proteomes" id="UP000813463">
    <property type="component" value="Chromosome 1"/>
</dbReference>
<dbReference type="InterPro" id="IPR053350">
    <property type="entry name" value="CV_Inducer"/>
</dbReference>
<reference evidence="1" key="1">
    <citation type="journal article" date="2021" name="Nat. Commun.">
        <title>Genomic analyses provide insights into spinach domestication and the genetic basis of agronomic traits.</title>
        <authorList>
            <person name="Cai X."/>
            <person name="Sun X."/>
            <person name="Xu C."/>
            <person name="Sun H."/>
            <person name="Wang X."/>
            <person name="Ge C."/>
            <person name="Zhang Z."/>
            <person name="Wang Q."/>
            <person name="Fei Z."/>
            <person name="Jiao C."/>
            <person name="Wang Q."/>
        </authorList>
    </citation>
    <scope>NUCLEOTIDE SEQUENCE [LARGE SCALE GENOMIC DNA]</scope>
    <source>
        <strain evidence="1">cv. Varoflay</strain>
    </source>
</reference>
<organism evidence="1 2">
    <name type="scientific">Spinacia oleracea</name>
    <name type="common">Spinach</name>
    <dbReference type="NCBI Taxonomy" id="3562"/>
    <lineage>
        <taxon>Eukaryota</taxon>
        <taxon>Viridiplantae</taxon>
        <taxon>Streptophyta</taxon>
        <taxon>Embryophyta</taxon>
        <taxon>Tracheophyta</taxon>
        <taxon>Spermatophyta</taxon>
        <taxon>Magnoliopsida</taxon>
        <taxon>eudicotyledons</taxon>
        <taxon>Gunneridae</taxon>
        <taxon>Pentapetalae</taxon>
        <taxon>Caryophyllales</taxon>
        <taxon>Chenopodiaceae</taxon>
        <taxon>Chenopodioideae</taxon>
        <taxon>Anserineae</taxon>
        <taxon>Spinacia</taxon>
    </lineage>
</organism>
<keyword evidence="1" id="KW-1185">Reference proteome</keyword>
<proteinExistence type="predicted"/>
<dbReference type="PANTHER" id="PTHR37210:SF2">
    <property type="entry name" value="PROTEIN CHLOROPLAST VESICULATION"/>
    <property type="match status" value="1"/>
</dbReference>
<name>A0ABM3R525_SPIOL</name>
<evidence type="ECO:0000313" key="2">
    <source>
        <dbReference type="RefSeq" id="XP_056690724.1"/>
    </source>
</evidence>